<gene>
    <name evidence="1" type="ORF">CU102_22435</name>
</gene>
<reference evidence="2" key="1">
    <citation type="submission" date="2017-11" db="EMBL/GenBank/DDBJ databases">
        <authorList>
            <person name="Kuznetsova I."/>
            <person name="Sazanova A."/>
            <person name="Chirak E."/>
            <person name="Safronova V."/>
            <person name="Willems A."/>
        </authorList>
    </citation>
    <scope>NUCLEOTIDE SEQUENCE [LARGE SCALE GENOMIC DNA]</scope>
    <source>
        <strain evidence="2">STM 196</strain>
    </source>
</reference>
<evidence type="ECO:0000313" key="1">
    <source>
        <dbReference type="EMBL" id="PSH64275.1"/>
    </source>
</evidence>
<keyword evidence="2" id="KW-1185">Reference proteome</keyword>
<comment type="caution">
    <text evidence="1">The sequence shown here is derived from an EMBL/GenBank/DDBJ whole genome shotgun (WGS) entry which is preliminary data.</text>
</comment>
<proteinExistence type="predicted"/>
<dbReference type="Pfam" id="PF06707">
    <property type="entry name" value="DUF1194"/>
    <property type="match status" value="1"/>
</dbReference>
<evidence type="ECO:0000313" key="2">
    <source>
        <dbReference type="Proteomes" id="UP000241444"/>
    </source>
</evidence>
<dbReference type="OrthoDB" id="9792179at2"/>
<dbReference type="AlphaFoldDB" id="A0A2P7BCW1"/>
<accession>A0A2P7BCW1</accession>
<dbReference type="Proteomes" id="UP000241444">
    <property type="component" value="Unassembled WGS sequence"/>
</dbReference>
<name>A0A2P7BCW1_9HYPH</name>
<sequence length="105" mass="11525">MRRQAASLPLARQRAAEMGVTINALVVSDDEGDLASYYTKNVILGANAFVMDIRQHADYSTAIKTKLIRELSSRAVATPSATLGRRKKSTLYSSHPEHAGLYGRF</sequence>
<dbReference type="RefSeq" id="WP_106713321.1">
    <property type="nucleotide sequence ID" value="NZ_PGGO01000021.1"/>
</dbReference>
<dbReference type="EMBL" id="PGGO01000021">
    <property type="protein sequence ID" value="PSH64275.1"/>
    <property type="molecule type" value="Genomic_DNA"/>
</dbReference>
<dbReference type="InterPro" id="IPR010607">
    <property type="entry name" value="DUF1194"/>
</dbReference>
<protein>
    <submittedName>
        <fullName evidence="1">Uncharacterized protein</fullName>
    </submittedName>
</protein>
<organism evidence="1 2">
    <name type="scientific">Phyllobacterium brassicacearum</name>
    <dbReference type="NCBI Taxonomy" id="314235"/>
    <lineage>
        <taxon>Bacteria</taxon>
        <taxon>Pseudomonadati</taxon>
        <taxon>Pseudomonadota</taxon>
        <taxon>Alphaproteobacteria</taxon>
        <taxon>Hyphomicrobiales</taxon>
        <taxon>Phyllobacteriaceae</taxon>
        <taxon>Phyllobacterium</taxon>
    </lineage>
</organism>